<dbReference type="SUPFAM" id="SSF49842">
    <property type="entry name" value="TNF-like"/>
    <property type="match status" value="1"/>
</dbReference>
<feature type="domain" description="C1q" evidence="4">
    <location>
        <begin position="37"/>
        <end position="151"/>
    </location>
</feature>
<evidence type="ECO:0000313" key="5">
    <source>
        <dbReference type="EMBL" id="KAI9557789.1"/>
    </source>
</evidence>
<reference evidence="5 6" key="1">
    <citation type="submission" date="2022-05" db="EMBL/GenBank/DDBJ databases">
        <title>A multi-omics perspective on studying reproductive biology in Daphnia sinensis.</title>
        <authorList>
            <person name="Jia J."/>
        </authorList>
    </citation>
    <scope>NUCLEOTIDE SEQUENCE [LARGE SCALE GENOMIC DNA]</scope>
    <source>
        <strain evidence="5 6">WSL</strain>
    </source>
</reference>
<dbReference type="InterPro" id="IPR001073">
    <property type="entry name" value="C1q_dom"/>
</dbReference>
<dbReference type="Gene3D" id="2.60.120.40">
    <property type="match status" value="1"/>
</dbReference>
<dbReference type="PANTHER" id="PTHR22923:SF62">
    <property type="entry name" value="CVP18"/>
    <property type="match status" value="1"/>
</dbReference>
<name>A0AAD5PV71_9CRUS</name>
<protein>
    <submittedName>
        <fullName evidence="5">C1q and tumor necrosis factor-related protein-like protein 3 isoform b</fullName>
    </submittedName>
</protein>
<evidence type="ECO:0000313" key="6">
    <source>
        <dbReference type="Proteomes" id="UP000820818"/>
    </source>
</evidence>
<organism evidence="5 6">
    <name type="scientific">Daphnia sinensis</name>
    <dbReference type="NCBI Taxonomy" id="1820382"/>
    <lineage>
        <taxon>Eukaryota</taxon>
        <taxon>Metazoa</taxon>
        <taxon>Ecdysozoa</taxon>
        <taxon>Arthropoda</taxon>
        <taxon>Crustacea</taxon>
        <taxon>Branchiopoda</taxon>
        <taxon>Diplostraca</taxon>
        <taxon>Cladocera</taxon>
        <taxon>Anomopoda</taxon>
        <taxon>Daphniidae</taxon>
        <taxon>Daphnia</taxon>
        <taxon>Daphnia similis group</taxon>
    </lineage>
</organism>
<dbReference type="InterPro" id="IPR008983">
    <property type="entry name" value="Tumour_necrosis_fac-like_dom"/>
</dbReference>
<dbReference type="Pfam" id="PF00386">
    <property type="entry name" value="C1q"/>
    <property type="match status" value="1"/>
</dbReference>
<dbReference type="PANTHER" id="PTHR22923">
    <property type="entry name" value="CEREBELLIN-RELATED"/>
    <property type="match status" value="1"/>
</dbReference>
<keyword evidence="2" id="KW-0964">Secreted</keyword>
<gene>
    <name evidence="5" type="ORF">GHT06_014538</name>
</gene>
<evidence type="ECO:0000256" key="2">
    <source>
        <dbReference type="ARBA" id="ARBA00022525"/>
    </source>
</evidence>
<dbReference type="Proteomes" id="UP000820818">
    <property type="component" value="Linkage Group LG5"/>
</dbReference>
<comment type="caution">
    <text evidence="5">The sequence shown here is derived from an EMBL/GenBank/DDBJ whole genome shotgun (WGS) entry which is preliminary data.</text>
</comment>
<keyword evidence="6" id="KW-1185">Reference proteome</keyword>
<evidence type="ECO:0000256" key="1">
    <source>
        <dbReference type="ARBA" id="ARBA00004613"/>
    </source>
</evidence>
<accession>A0AAD5PV71</accession>
<evidence type="ECO:0000259" key="4">
    <source>
        <dbReference type="PROSITE" id="PS50871"/>
    </source>
</evidence>
<dbReference type="InterPro" id="IPR050822">
    <property type="entry name" value="Cerebellin_Synaptic_Org"/>
</dbReference>
<dbReference type="PROSITE" id="PS50871">
    <property type="entry name" value="C1Q"/>
    <property type="match status" value="1"/>
</dbReference>
<sequence>MPTSCDDLRTLGNVMSGFYNIKSSTKVATQVIGNADVKSTAVYFYVKLANDEPADLKKIPFEDVKLNVGNSMDATSGTFTAPVNGTYFFSYTGAIVYFGDHPDLVSYVVSLLVNEEIVAEGVTDETGIQNTQYNPVHLEATLNLNKGDTIG</sequence>
<evidence type="ECO:0000256" key="3">
    <source>
        <dbReference type="ARBA" id="ARBA00022729"/>
    </source>
</evidence>
<dbReference type="GO" id="GO:0005615">
    <property type="term" value="C:extracellular space"/>
    <property type="evidence" value="ECO:0007669"/>
    <property type="project" value="TreeGrafter"/>
</dbReference>
<comment type="subcellular location">
    <subcellularLocation>
        <location evidence="1">Secreted</location>
    </subcellularLocation>
</comment>
<dbReference type="EMBL" id="WJBH02000005">
    <property type="protein sequence ID" value="KAI9557789.1"/>
    <property type="molecule type" value="Genomic_DNA"/>
</dbReference>
<keyword evidence="3" id="KW-0732">Signal</keyword>
<proteinExistence type="predicted"/>
<dbReference type="AlphaFoldDB" id="A0AAD5PV71"/>